<dbReference type="EMBL" id="LS483487">
    <property type="protein sequence ID" value="SQJ02307.1"/>
    <property type="molecule type" value="Genomic_DNA"/>
</dbReference>
<dbReference type="Gene3D" id="3.30.870.10">
    <property type="entry name" value="Endonuclease Chain A"/>
    <property type="match status" value="2"/>
</dbReference>
<comment type="function">
    <text evidence="12">Catalyzes the reversible phosphatidyl group transfer from one phosphatidylglycerol molecule to another to form cardiolipin (CL) (diphosphatidylglycerol) and glycerol.</text>
</comment>
<dbReference type="Pfam" id="PF13091">
    <property type="entry name" value="PLDc_2"/>
    <property type="match status" value="2"/>
</dbReference>
<keyword evidence="11 12" id="KW-1208">Phospholipid metabolism</keyword>
<dbReference type="SUPFAM" id="SSF56024">
    <property type="entry name" value="Phospholipase D/nuclease"/>
    <property type="match status" value="2"/>
</dbReference>
<evidence type="ECO:0000256" key="3">
    <source>
        <dbReference type="ARBA" id="ARBA00022516"/>
    </source>
</evidence>
<keyword evidence="9 12" id="KW-0472">Membrane</keyword>
<evidence type="ECO:0000256" key="6">
    <source>
        <dbReference type="ARBA" id="ARBA00022737"/>
    </source>
</evidence>
<feature type="active site" evidence="12">
    <location>
        <position position="400"/>
    </location>
</feature>
<dbReference type="PROSITE" id="PS50035">
    <property type="entry name" value="PLD"/>
    <property type="match status" value="2"/>
</dbReference>
<keyword evidence="6" id="KW-0677">Repeat</keyword>
<dbReference type="GeneID" id="78455831"/>
<evidence type="ECO:0000256" key="11">
    <source>
        <dbReference type="ARBA" id="ARBA00023264"/>
    </source>
</evidence>
<feature type="active site" evidence="12">
    <location>
        <position position="407"/>
    </location>
</feature>
<comment type="subcellular location">
    <subcellularLocation>
        <location evidence="1 12">Cell membrane</location>
        <topology evidence="1 12">Multi-pass membrane protein</topology>
    </subcellularLocation>
</comment>
<organism evidence="15 16">
    <name type="scientific">Fusobacterium ulcerans</name>
    <dbReference type="NCBI Taxonomy" id="861"/>
    <lineage>
        <taxon>Bacteria</taxon>
        <taxon>Fusobacteriati</taxon>
        <taxon>Fusobacteriota</taxon>
        <taxon>Fusobacteriia</taxon>
        <taxon>Fusobacteriales</taxon>
        <taxon>Fusobacteriaceae</taxon>
        <taxon>Fusobacterium</taxon>
    </lineage>
</organism>
<keyword evidence="10 12" id="KW-0594">Phospholipid biosynthesis</keyword>
<evidence type="ECO:0000256" key="9">
    <source>
        <dbReference type="ARBA" id="ARBA00023136"/>
    </source>
</evidence>
<reference evidence="15 16" key="1">
    <citation type="submission" date="2018-06" db="EMBL/GenBank/DDBJ databases">
        <authorList>
            <consortium name="Pathogen Informatics"/>
            <person name="Doyle S."/>
        </authorList>
    </citation>
    <scope>NUCLEOTIDE SEQUENCE [LARGE SCALE GENOMIC DNA]</scope>
    <source>
        <strain evidence="15 16">NCTC12112</strain>
    </source>
</reference>
<feature type="active site" evidence="12">
    <location>
        <position position="402"/>
    </location>
</feature>
<dbReference type="CDD" id="cd09110">
    <property type="entry name" value="PLDc_CLS_1"/>
    <property type="match status" value="1"/>
</dbReference>
<dbReference type="RefSeq" id="WP_005977745.1">
    <property type="nucleotide sequence ID" value="NZ_BAABXY010000001.1"/>
</dbReference>
<dbReference type="Proteomes" id="UP000249008">
    <property type="component" value="Chromosome 1"/>
</dbReference>
<evidence type="ECO:0000256" key="13">
    <source>
        <dbReference type="NCBIfam" id="TIGR04265"/>
    </source>
</evidence>
<keyword evidence="7 12" id="KW-1133">Transmembrane helix</keyword>
<evidence type="ECO:0000313" key="16">
    <source>
        <dbReference type="Proteomes" id="UP000249008"/>
    </source>
</evidence>
<evidence type="ECO:0000256" key="12">
    <source>
        <dbReference type="HAMAP-Rule" id="MF_01916"/>
    </source>
</evidence>
<dbReference type="InterPro" id="IPR022924">
    <property type="entry name" value="Cardiolipin_synthase"/>
</dbReference>
<feature type="transmembrane region" description="Helical" evidence="12">
    <location>
        <begin position="32"/>
        <end position="55"/>
    </location>
</feature>
<accession>A0AAX2J9U2</accession>
<dbReference type="InterPro" id="IPR030874">
    <property type="entry name" value="Cardiolipin_synth_Firmi"/>
</dbReference>
<feature type="active site" evidence="12">
    <location>
        <position position="216"/>
    </location>
</feature>
<dbReference type="InterPro" id="IPR025202">
    <property type="entry name" value="PLD-like_dom"/>
</dbReference>
<dbReference type="CDD" id="cd09112">
    <property type="entry name" value="PLDc_CLS_2"/>
    <property type="match status" value="1"/>
</dbReference>
<feature type="transmembrane region" description="Helical" evidence="12">
    <location>
        <begin position="7"/>
        <end position="26"/>
    </location>
</feature>
<evidence type="ECO:0000256" key="5">
    <source>
        <dbReference type="ARBA" id="ARBA00022692"/>
    </source>
</evidence>
<evidence type="ECO:0000256" key="8">
    <source>
        <dbReference type="ARBA" id="ARBA00023098"/>
    </source>
</evidence>
<protein>
    <recommendedName>
        <fullName evidence="12 13">Cardiolipin synthase</fullName>
        <shortName evidence="12">CL synthase</shortName>
        <ecNumber evidence="12 13">2.7.8.-</ecNumber>
    </recommendedName>
</protein>
<comment type="similarity">
    <text evidence="12">Belongs to the phospholipase D family. Cardiolipin synthase subfamily.</text>
</comment>
<dbReference type="Pfam" id="PF13396">
    <property type="entry name" value="PLDc_N"/>
    <property type="match status" value="1"/>
</dbReference>
<dbReference type="SMART" id="SM00155">
    <property type="entry name" value="PLDc"/>
    <property type="match status" value="2"/>
</dbReference>
<keyword evidence="8 12" id="KW-0443">Lipid metabolism</keyword>
<dbReference type="PANTHER" id="PTHR21248">
    <property type="entry name" value="CARDIOLIPIN SYNTHASE"/>
    <property type="match status" value="1"/>
</dbReference>
<comment type="catalytic activity">
    <reaction evidence="12">
        <text>2 a 1,2-diacyl-sn-glycero-3-phospho-(1'-sn-glycerol) = a cardiolipin + glycerol</text>
        <dbReference type="Rhea" id="RHEA:31451"/>
        <dbReference type="ChEBI" id="CHEBI:17754"/>
        <dbReference type="ChEBI" id="CHEBI:62237"/>
        <dbReference type="ChEBI" id="CHEBI:64716"/>
    </reaction>
</comment>
<gene>
    <name evidence="15" type="primary">cls</name>
    <name evidence="15" type="ORF">NCTC12112_01261</name>
</gene>
<keyword evidence="4 12" id="KW-0808">Transferase</keyword>
<evidence type="ECO:0000256" key="10">
    <source>
        <dbReference type="ARBA" id="ARBA00023209"/>
    </source>
</evidence>
<sequence>MNLVITFFKDYIAIINMVFLIIIILIERRKPVYTLFWITILILAPYVGFIAYLFFGLSFQKKRVVNQFYKWKFLHSKKVIKSSERADLIRWKQLISYLEISSKNRLTTLNSMKIFTEGNQFFKSIIADLKKAEKTIYMEYYIFRYDELGKSIVDILIEKAKEGVDIRIIADEAGGTSRKMIRKMRENKIDVEIFFPSHFPFLKIANLRANYRDHRKLCIVDSKLGYIGGFNIGNEYLGKGKMGHWRDTGMRVFGEAALELEKEFFFSWGIVKKKHIEYEEKKYQYEREAMQEVIKDRGKYSGYAQVVSSGPNYQFRTMRDNFLKIIMEAKNYIYIQTPYFVPDDTVLEALKIAAMSGVHIKIMIPDKPDHFFIYWVNQYFVGELLDLGVKVYRYNKGFLHSKMVMADSEIVSIGTANFDNRSFYQNFEININIYEKDVAEEFREIFYRDMKVSSKILRSEYSNRGYYIKFKESICRLLAPIL</sequence>
<dbReference type="GO" id="GO:0005886">
    <property type="term" value="C:plasma membrane"/>
    <property type="evidence" value="ECO:0007669"/>
    <property type="project" value="UniProtKB-SubCell"/>
</dbReference>
<dbReference type="NCBIfam" id="TIGR04265">
    <property type="entry name" value="bac_cardiolipin"/>
    <property type="match status" value="1"/>
</dbReference>
<dbReference type="PANTHER" id="PTHR21248:SF22">
    <property type="entry name" value="PHOSPHOLIPASE D"/>
    <property type="match status" value="1"/>
</dbReference>
<dbReference type="InterPro" id="IPR027379">
    <property type="entry name" value="CLS_N"/>
</dbReference>
<evidence type="ECO:0000313" key="15">
    <source>
        <dbReference type="EMBL" id="SQJ02307.1"/>
    </source>
</evidence>
<name>A0AAX2J9U2_9FUSO</name>
<evidence type="ECO:0000259" key="14">
    <source>
        <dbReference type="PROSITE" id="PS50035"/>
    </source>
</evidence>
<evidence type="ECO:0000256" key="1">
    <source>
        <dbReference type="ARBA" id="ARBA00004651"/>
    </source>
</evidence>
<dbReference type="EC" id="2.7.8.-" evidence="12 13"/>
<keyword evidence="2 12" id="KW-1003">Cell membrane</keyword>
<dbReference type="GO" id="GO:0032049">
    <property type="term" value="P:cardiolipin biosynthetic process"/>
    <property type="evidence" value="ECO:0007669"/>
    <property type="project" value="UniProtKB-UniRule"/>
</dbReference>
<proteinExistence type="inferred from homology"/>
<dbReference type="KEGG" id="ful:C4N20_13475"/>
<keyword evidence="3 12" id="KW-0444">Lipid biosynthesis</keyword>
<feature type="active site" evidence="12">
    <location>
        <position position="214"/>
    </location>
</feature>
<dbReference type="InterPro" id="IPR001736">
    <property type="entry name" value="PLipase_D/transphosphatidylase"/>
</dbReference>
<evidence type="ECO:0000256" key="7">
    <source>
        <dbReference type="ARBA" id="ARBA00022989"/>
    </source>
</evidence>
<feature type="active site" evidence="12">
    <location>
        <position position="221"/>
    </location>
</feature>
<dbReference type="AlphaFoldDB" id="A0AAX2J9U2"/>
<keyword evidence="5 12" id="KW-0812">Transmembrane</keyword>
<evidence type="ECO:0000256" key="2">
    <source>
        <dbReference type="ARBA" id="ARBA00022475"/>
    </source>
</evidence>
<feature type="domain" description="PLD phosphodiesterase" evidence="14">
    <location>
        <begin position="395"/>
        <end position="422"/>
    </location>
</feature>
<evidence type="ECO:0000256" key="4">
    <source>
        <dbReference type="ARBA" id="ARBA00022679"/>
    </source>
</evidence>
<feature type="domain" description="PLD phosphodiesterase" evidence="14">
    <location>
        <begin position="209"/>
        <end position="236"/>
    </location>
</feature>
<dbReference type="HAMAP" id="MF_01916">
    <property type="entry name" value="Cardiolipin_synth_Cls"/>
    <property type="match status" value="1"/>
</dbReference>
<dbReference type="GO" id="GO:0008808">
    <property type="term" value="F:cardiolipin synthase activity"/>
    <property type="evidence" value="ECO:0007669"/>
    <property type="project" value="UniProtKB-UniRule"/>
</dbReference>